<dbReference type="InterPro" id="IPR050570">
    <property type="entry name" value="Cell_wall_metabolism_enzyme"/>
</dbReference>
<dbReference type="Proteomes" id="UP001529514">
    <property type="component" value="Chromosome"/>
</dbReference>
<keyword evidence="2" id="KW-0732">Signal</keyword>
<dbReference type="SUPFAM" id="SSF51261">
    <property type="entry name" value="Duplicated hybrid motif"/>
    <property type="match status" value="1"/>
</dbReference>
<keyword evidence="4" id="KW-0378">Hydrolase</keyword>
<feature type="domain" description="M23ase beta-sheet core" evidence="3">
    <location>
        <begin position="338"/>
        <end position="431"/>
    </location>
</feature>
<keyword evidence="1" id="KW-0175">Coiled coil</keyword>
<dbReference type="Pfam" id="PF01551">
    <property type="entry name" value="Peptidase_M23"/>
    <property type="match status" value="1"/>
</dbReference>
<dbReference type="RefSeq" id="WP_374052075.1">
    <property type="nucleotide sequence ID" value="NZ_AP028978.1"/>
</dbReference>
<sequence>MAENKDLRSRKKRQRQYKLQNKIRVLQLCTLLFTFLSFSTNTFANPISENKNQLKDIQQDIAEKEKSVKQQQKQRTDLLNQLKEQESTISEVGRSLHTTQTRLNKLENDISSLNANIKHLQMQQKEQRQLLANQLDAAFRQGNHQGLELLLNGQKNQRKERILAYYSYLNQARQETIAKLQKTTAELNQQKKLQLEKQSEQKAILTSQKQQKQKMETARTARHKTLTVLESSLKKDQQSLAELRQNETRLRDKIAKAEREAKARAEREAREAARVRAQVAAKQKQAQQKGSSYKPTEEERALMARTGGLGRPAGQAIWPVRGRVIHSFGEAIQGELRWKGVVISAAEGTEVRAISDGRVLLADWLQGYGLVVVIEHGKGDMSIYGYNQSTLVSVGQQVRAGQPIALVGSSGGQQQPSLYFEIRRQGQAVNPLPWLGK</sequence>
<protein>
    <submittedName>
        <fullName evidence="4">Murein hydrolase activator EnvC</fullName>
    </submittedName>
</protein>
<dbReference type="EMBL" id="AP028978">
    <property type="protein sequence ID" value="BET98630.1"/>
    <property type="molecule type" value="Genomic_DNA"/>
</dbReference>
<dbReference type="Gene3D" id="6.10.250.3150">
    <property type="match status" value="1"/>
</dbReference>
<dbReference type="InterPro" id="IPR011055">
    <property type="entry name" value="Dup_hybrid_motif"/>
</dbReference>
<evidence type="ECO:0000256" key="1">
    <source>
        <dbReference type="SAM" id="Coils"/>
    </source>
</evidence>
<feature type="signal peptide" evidence="2">
    <location>
        <begin position="1"/>
        <end position="44"/>
    </location>
</feature>
<accession>A0ABN7C8B3</accession>
<organism evidence="4 5">
    <name type="scientific">Xenorhabdus taiwanensis</name>
    <dbReference type="NCBI Taxonomy" id="3085177"/>
    <lineage>
        <taxon>Bacteria</taxon>
        <taxon>Pseudomonadati</taxon>
        <taxon>Pseudomonadota</taxon>
        <taxon>Gammaproteobacteria</taxon>
        <taxon>Enterobacterales</taxon>
        <taxon>Morganellaceae</taxon>
        <taxon>Xenorhabdus</taxon>
    </lineage>
</organism>
<dbReference type="Gene3D" id="2.70.70.10">
    <property type="entry name" value="Glucose Permease (Domain IIA)"/>
    <property type="match status" value="1"/>
</dbReference>
<dbReference type="NCBIfam" id="NF008644">
    <property type="entry name" value="PRK11637.1"/>
    <property type="match status" value="1"/>
</dbReference>
<dbReference type="PANTHER" id="PTHR21666:SF270">
    <property type="entry name" value="MUREIN HYDROLASE ACTIVATOR ENVC"/>
    <property type="match status" value="1"/>
</dbReference>
<reference evidence="4 5" key="1">
    <citation type="submission" date="2023-10" db="EMBL/GenBank/DDBJ databases">
        <title>Xenorhabdus taiwanensis sp. nov., a symbiotic bacterium associated with the entomopathogenic nematode Steinernema taiwanensis.</title>
        <authorList>
            <person name="Tseng C.T."/>
            <person name="Shu H.Y."/>
            <person name="Chen M.H."/>
            <person name="Fang Y.J."/>
            <person name="Wu T.L."/>
            <person name="Lin Y.C."/>
            <person name="Huang C.J."/>
        </authorList>
    </citation>
    <scope>NUCLEOTIDE SEQUENCE [LARGE SCALE GENOMIC DNA]</scope>
    <source>
        <strain evidence="4 5">TCT-1</strain>
    </source>
</reference>
<evidence type="ECO:0000313" key="4">
    <source>
        <dbReference type="EMBL" id="BET98630.1"/>
    </source>
</evidence>
<name>A0ABN7C8B3_9GAMM</name>
<feature type="coiled-coil region" evidence="1">
    <location>
        <begin position="170"/>
        <end position="285"/>
    </location>
</feature>
<dbReference type="GO" id="GO:0016787">
    <property type="term" value="F:hydrolase activity"/>
    <property type="evidence" value="ECO:0007669"/>
    <property type="project" value="UniProtKB-KW"/>
</dbReference>
<dbReference type="CDD" id="cd12797">
    <property type="entry name" value="M23_peptidase"/>
    <property type="match status" value="1"/>
</dbReference>
<evidence type="ECO:0000313" key="5">
    <source>
        <dbReference type="Proteomes" id="UP001529514"/>
    </source>
</evidence>
<dbReference type="PANTHER" id="PTHR21666">
    <property type="entry name" value="PEPTIDASE-RELATED"/>
    <property type="match status" value="1"/>
</dbReference>
<evidence type="ECO:0000256" key="2">
    <source>
        <dbReference type="SAM" id="SignalP"/>
    </source>
</evidence>
<evidence type="ECO:0000259" key="3">
    <source>
        <dbReference type="Pfam" id="PF01551"/>
    </source>
</evidence>
<gene>
    <name evidence="4" type="primary">envC</name>
    <name evidence="4" type="ORF">TCT1_35510</name>
</gene>
<keyword evidence="5" id="KW-1185">Reference proteome</keyword>
<proteinExistence type="predicted"/>
<feature type="coiled-coil region" evidence="1">
    <location>
        <begin position="47"/>
        <end position="130"/>
    </location>
</feature>
<dbReference type="InterPro" id="IPR016047">
    <property type="entry name" value="M23ase_b-sheet_dom"/>
</dbReference>
<feature type="chain" id="PRO_5046571997" evidence="2">
    <location>
        <begin position="45"/>
        <end position="437"/>
    </location>
</feature>